<dbReference type="Proteomes" id="UP001501035">
    <property type="component" value="Unassembled WGS sequence"/>
</dbReference>
<keyword evidence="2" id="KW-1185">Reference proteome</keyword>
<protein>
    <recommendedName>
        <fullName evidence="3">T4 beta protein</fullName>
    </recommendedName>
</protein>
<dbReference type="EMBL" id="BAAAVS010000002">
    <property type="protein sequence ID" value="GAA3024184.1"/>
    <property type="molecule type" value="Genomic_DNA"/>
</dbReference>
<organism evidence="1 2">
    <name type="scientific">Gordonia defluvii</name>
    <dbReference type="NCBI Taxonomy" id="283718"/>
    <lineage>
        <taxon>Bacteria</taxon>
        <taxon>Bacillati</taxon>
        <taxon>Actinomycetota</taxon>
        <taxon>Actinomycetes</taxon>
        <taxon>Mycobacteriales</taxon>
        <taxon>Gordoniaceae</taxon>
        <taxon>Gordonia</taxon>
    </lineage>
</organism>
<proteinExistence type="predicted"/>
<sequence length="377" mass="40698">MEIERQALPEGAVSGFGVAADPETVEQLQEYRGNDVPWTWPLLMRDRGGIDDTVVKVRSAGVAGSITIDPHEWNTIATVDRPTALTDSEGAGTLFDPGIQSWGLTRIKDLGIDAILTPSLLADRLDALSAVVEVVQEARWPVVPFIALDITLLDQVDAVRAALRPLRALTPKPGLALAVVGPFDGLAAHGRVAGLRSVLADHPGAWLVYVDPLVATDALSLGAAAAFVGAKSSWRRPPRPSASGGGPHAAGFIPGLFHRELLEMRSPAIYEDWYADLPTPVCPDCNTAVDSYTSDDEDKLAVVEHNLHAIDEFVRELNDREYPERAAWLRRSRADALAAHLSLTSGGEPIDADVILRRLCELDDPQQRRTTTSGAWL</sequence>
<evidence type="ECO:0008006" key="3">
    <source>
        <dbReference type="Google" id="ProtNLM"/>
    </source>
</evidence>
<dbReference type="RefSeq" id="WP_241548406.1">
    <property type="nucleotide sequence ID" value="NZ_BAAAVS010000002.1"/>
</dbReference>
<accession>A0ABN3YEX5</accession>
<evidence type="ECO:0000313" key="1">
    <source>
        <dbReference type="EMBL" id="GAA3024184.1"/>
    </source>
</evidence>
<gene>
    <name evidence="1" type="ORF">GCM10010528_02740</name>
</gene>
<evidence type="ECO:0000313" key="2">
    <source>
        <dbReference type="Proteomes" id="UP001501035"/>
    </source>
</evidence>
<name>A0ABN3YEX5_9ACTN</name>
<comment type="caution">
    <text evidence="1">The sequence shown here is derived from an EMBL/GenBank/DDBJ whole genome shotgun (WGS) entry which is preliminary data.</text>
</comment>
<reference evidence="1 2" key="1">
    <citation type="journal article" date="2019" name="Int. J. Syst. Evol. Microbiol.">
        <title>The Global Catalogue of Microorganisms (GCM) 10K type strain sequencing project: providing services to taxonomists for standard genome sequencing and annotation.</title>
        <authorList>
            <consortium name="The Broad Institute Genomics Platform"/>
            <consortium name="The Broad Institute Genome Sequencing Center for Infectious Disease"/>
            <person name="Wu L."/>
            <person name="Ma J."/>
        </authorList>
    </citation>
    <scope>NUCLEOTIDE SEQUENCE [LARGE SCALE GENOMIC DNA]</scope>
    <source>
        <strain evidence="1 2">JCM 14234</strain>
    </source>
</reference>